<feature type="signal peptide" evidence="12">
    <location>
        <begin position="1"/>
        <end position="25"/>
    </location>
</feature>
<dbReference type="InterPro" id="IPR005644">
    <property type="entry name" value="NolW-like"/>
</dbReference>
<dbReference type="Proteomes" id="UP000199233">
    <property type="component" value="Unassembled WGS sequence"/>
</dbReference>
<sequence length="696" mass="72231">MTTMRKAFAGALLALACLVTAPARADITLNLKDADISTLIATVSDVTGKNFIVDNRVKGKVTVVSASPMNANALYETFLAVLQVNGFAAVPAGNTIKIIPEANVRQEASPYTSDGSGLPRDDVVTHVYQLQNVSATQLVPILRPLIPQWGHLAAYQANNTLIISDRAANVARLGKLIAQMDQAGDRDIEKLHLKYASAADTVRVLTSMLQQDVKQGDAAANKPMVIADERSNSILIGGDKTDRDRLIAVVKELDVELPDGGSTQVVYLRYASAENLAPILEGYAQQIKKADSAGGTSGAAAPSTPAASSSSSGGGNGDSRVLADKDTNSLIITAAPKAMRQIRDVIAQLDIQRAQVLVEGIIAEVSANKQRDVGVNWAVYNPDRIAAAGILSSSVSSALSSLGSAAASTSSSSSSNNALIGAAAGALTSGGNMVIGSTTGNTIFGALIQAMRSDGDTNVLSTPSLVTLDNEEAKFSVGQEVPFLSGSYANTGTTSATGVVNPFQTINRKDVGLTLSVTPQISGVGDTIKLKINLETSGIASGAAGSANLITNKRTLSNVVGIENGQILVIGGLIDDQLQSSQTAIPLLGDIPLIGGLFRSNSVKKSKQNLMLFIRPTILRKAADIDYYTRIKYDGVRQSLVDAANRGGGKTNPLLKPYDDYLKDRAPSSNEAPPPAASSAGPGALQAPPSDAKSGN</sequence>
<dbReference type="STRING" id="489703.SAMN04488038_101486"/>
<feature type="compositionally biased region" description="Low complexity" evidence="11">
    <location>
        <begin position="667"/>
        <end position="690"/>
    </location>
</feature>
<feature type="region of interest" description="Disordered" evidence="11">
    <location>
        <begin position="292"/>
        <end position="321"/>
    </location>
</feature>
<evidence type="ECO:0000259" key="14">
    <source>
        <dbReference type="Pfam" id="PF03958"/>
    </source>
</evidence>
<dbReference type="Pfam" id="PF21305">
    <property type="entry name" value="type_II_gspD_N0"/>
    <property type="match status" value="1"/>
</dbReference>
<keyword evidence="7" id="KW-0653">Protein transport</keyword>
<evidence type="ECO:0000256" key="2">
    <source>
        <dbReference type="ARBA" id="ARBA00006980"/>
    </source>
</evidence>
<dbReference type="Pfam" id="PF03958">
    <property type="entry name" value="Secretin_N"/>
    <property type="match status" value="3"/>
</dbReference>
<dbReference type="RefSeq" id="WP_245732317.1">
    <property type="nucleotide sequence ID" value="NZ_FOFS01000001.1"/>
</dbReference>
<feature type="domain" description="NolW-like" evidence="14">
    <location>
        <begin position="263"/>
        <end position="355"/>
    </location>
</feature>
<reference evidence="17" key="1">
    <citation type="submission" date="2016-10" db="EMBL/GenBank/DDBJ databases">
        <authorList>
            <person name="Varghese N."/>
            <person name="Submissions S."/>
        </authorList>
    </citation>
    <scope>NUCLEOTIDE SEQUENCE [LARGE SCALE GENOMIC DNA]</scope>
    <source>
        <strain evidence="17">DSM 25927</strain>
    </source>
</reference>
<feature type="domain" description="Type II/III secretion system secretin-like" evidence="13">
    <location>
        <begin position="450"/>
        <end position="620"/>
    </location>
</feature>
<feature type="compositionally biased region" description="Low complexity" evidence="11">
    <location>
        <begin position="292"/>
        <end position="311"/>
    </location>
</feature>
<dbReference type="Pfam" id="PF00263">
    <property type="entry name" value="Secretin"/>
    <property type="match status" value="1"/>
</dbReference>
<proteinExistence type="inferred from homology"/>
<keyword evidence="8" id="KW-0472">Membrane</keyword>
<evidence type="ECO:0000256" key="7">
    <source>
        <dbReference type="ARBA" id="ARBA00022927"/>
    </source>
</evidence>
<evidence type="ECO:0000256" key="11">
    <source>
        <dbReference type="SAM" id="MobiDB-lite"/>
    </source>
</evidence>
<dbReference type="InterPro" id="IPR001775">
    <property type="entry name" value="GspD/PilQ"/>
</dbReference>
<evidence type="ECO:0000256" key="10">
    <source>
        <dbReference type="RuleBase" id="RU004004"/>
    </source>
</evidence>
<dbReference type="GO" id="GO:0015628">
    <property type="term" value="P:protein secretion by the type II secretion system"/>
    <property type="evidence" value="ECO:0007669"/>
    <property type="project" value="InterPro"/>
</dbReference>
<keyword evidence="9" id="KW-0998">Cell outer membrane</keyword>
<evidence type="ECO:0000256" key="9">
    <source>
        <dbReference type="ARBA" id="ARBA00023237"/>
    </source>
</evidence>
<feature type="chain" id="PRO_5011548528" evidence="12">
    <location>
        <begin position="26"/>
        <end position="696"/>
    </location>
</feature>
<evidence type="ECO:0000313" key="16">
    <source>
        <dbReference type="EMBL" id="SEP78719.1"/>
    </source>
</evidence>
<evidence type="ECO:0000256" key="12">
    <source>
        <dbReference type="SAM" id="SignalP"/>
    </source>
</evidence>
<dbReference type="EMBL" id="FOFS01000001">
    <property type="protein sequence ID" value="SEP78719.1"/>
    <property type="molecule type" value="Genomic_DNA"/>
</dbReference>
<keyword evidence="5" id="KW-0812">Transmembrane</keyword>
<dbReference type="InterPro" id="IPR013356">
    <property type="entry name" value="T2SS_GspD"/>
</dbReference>
<evidence type="ECO:0000256" key="5">
    <source>
        <dbReference type="ARBA" id="ARBA00022692"/>
    </source>
</evidence>
<evidence type="ECO:0000256" key="6">
    <source>
        <dbReference type="ARBA" id="ARBA00022729"/>
    </source>
</evidence>
<feature type="compositionally biased region" description="Basic and acidic residues" evidence="11">
    <location>
        <begin position="657"/>
        <end position="666"/>
    </location>
</feature>
<dbReference type="AlphaFoldDB" id="A0A1H9APZ5"/>
<accession>A0A1H9APZ5</accession>
<dbReference type="GO" id="GO:0015627">
    <property type="term" value="C:type II protein secretion system complex"/>
    <property type="evidence" value="ECO:0007669"/>
    <property type="project" value="InterPro"/>
</dbReference>
<dbReference type="PROSITE" id="PS51257">
    <property type="entry name" value="PROKAR_LIPOPROTEIN"/>
    <property type="match status" value="1"/>
</dbReference>
<feature type="domain" description="NolW-like" evidence="14">
    <location>
        <begin position="125"/>
        <end position="185"/>
    </location>
</feature>
<keyword evidence="3 10" id="KW-0813">Transport</keyword>
<dbReference type="GO" id="GO:0009279">
    <property type="term" value="C:cell outer membrane"/>
    <property type="evidence" value="ECO:0007669"/>
    <property type="project" value="UniProtKB-SubCell"/>
</dbReference>
<dbReference type="InterPro" id="IPR049371">
    <property type="entry name" value="GspD-like_N0"/>
</dbReference>
<keyword evidence="17" id="KW-1185">Reference proteome</keyword>
<keyword evidence="4" id="KW-1134">Transmembrane beta strand</keyword>
<name>A0A1H9APZ5_9GAMM</name>
<feature type="domain" description="NolW-like" evidence="14">
    <location>
        <begin position="192"/>
        <end position="256"/>
    </location>
</feature>
<dbReference type="InterPro" id="IPR004846">
    <property type="entry name" value="T2SS/T3SS_dom"/>
</dbReference>
<evidence type="ECO:0000259" key="15">
    <source>
        <dbReference type="Pfam" id="PF21305"/>
    </source>
</evidence>
<dbReference type="Gene3D" id="3.30.1370.120">
    <property type="match status" value="3"/>
</dbReference>
<organism evidence="16 17">
    <name type="scientific">Solimonas aquatica</name>
    <dbReference type="NCBI Taxonomy" id="489703"/>
    <lineage>
        <taxon>Bacteria</taxon>
        <taxon>Pseudomonadati</taxon>
        <taxon>Pseudomonadota</taxon>
        <taxon>Gammaproteobacteria</taxon>
        <taxon>Nevskiales</taxon>
        <taxon>Nevskiaceae</taxon>
        <taxon>Solimonas</taxon>
    </lineage>
</organism>
<comment type="similarity">
    <text evidence="2">Belongs to the bacterial secretin family. GSP D subfamily.</text>
</comment>
<feature type="region of interest" description="Disordered" evidence="11">
    <location>
        <begin position="643"/>
        <end position="696"/>
    </location>
</feature>
<dbReference type="PANTHER" id="PTHR30332">
    <property type="entry name" value="PROBABLE GENERAL SECRETION PATHWAY PROTEIN D"/>
    <property type="match status" value="1"/>
</dbReference>
<evidence type="ECO:0000256" key="1">
    <source>
        <dbReference type="ARBA" id="ARBA00004442"/>
    </source>
</evidence>
<evidence type="ECO:0000259" key="13">
    <source>
        <dbReference type="Pfam" id="PF00263"/>
    </source>
</evidence>
<keyword evidence="6 12" id="KW-0732">Signal</keyword>
<dbReference type="PRINTS" id="PR00811">
    <property type="entry name" value="BCTERIALGSPD"/>
</dbReference>
<evidence type="ECO:0000256" key="4">
    <source>
        <dbReference type="ARBA" id="ARBA00022452"/>
    </source>
</evidence>
<evidence type="ECO:0000256" key="8">
    <source>
        <dbReference type="ARBA" id="ARBA00023136"/>
    </source>
</evidence>
<evidence type="ECO:0000256" key="3">
    <source>
        <dbReference type="ARBA" id="ARBA00022448"/>
    </source>
</evidence>
<gene>
    <name evidence="16" type="ORF">SAMN04488038_101486</name>
</gene>
<dbReference type="NCBIfam" id="TIGR02517">
    <property type="entry name" value="type_II_gspD"/>
    <property type="match status" value="1"/>
</dbReference>
<evidence type="ECO:0000313" key="17">
    <source>
        <dbReference type="Proteomes" id="UP000199233"/>
    </source>
</evidence>
<comment type="subcellular location">
    <subcellularLocation>
        <location evidence="1 10">Cell outer membrane</location>
    </subcellularLocation>
</comment>
<feature type="domain" description="GspD-like N0" evidence="15">
    <location>
        <begin position="29"/>
        <end position="98"/>
    </location>
</feature>
<protein>
    <submittedName>
        <fullName evidence="16">General secretion pathway protein D</fullName>
    </submittedName>
</protein>
<dbReference type="InterPro" id="IPR050810">
    <property type="entry name" value="Bact_Secretion_Sys_Channel"/>
</dbReference>
<dbReference type="PANTHER" id="PTHR30332:SF24">
    <property type="entry name" value="SECRETIN GSPD-RELATED"/>
    <property type="match status" value="1"/>
</dbReference>
<dbReference type="InterPro" id="IPR038591">
    <property type="entry name" value="NolW-like_sf"/>
</dbReference>